<dbReference type="GO" id="GO:0046872">
    <property type="term" value="F:metal ion binding"/>
    <property type="evidence" value="ECO:0007669"/>
    <property type="project" value="UniProtKB-KW"/>
</dbReference>
<keyword evidence="4" id="KW-0413">Isomerase</keyword>
<evidence type="ECO:0000256" key="3">
    <source>
        <dbReference type="ARBA" id="ARBA00023211"/>
    </source>
</evidence>
<name>A0A561CTH0_9BACI</name>
<gene>
    <name evidence="9" type="ORF">FB550_11354</name>
</gene>
<dbReference type="EMBL" id="VIVN01000013">
    <property type="protein sequence ID" value="TWD94521.1"/>
    <property type="molecule type" value="Genomic_DNA"/>
</dbReference>
<sequence>MHLKEYEEIKSECLNYLKKVGIQLSEKEKQNFEVADFGLGRIRKLGLQLVVYINTERYCAKELILLPRQTCPEHIHPPVNGSLGKEETFRCRKGTVYLYVEGPETKNPKAIIPDGYEAYLSVWNEVILQPGEQFTIPPNTPHWFQAGDNGAIVSEFSSTSTDENDIFIDPRINRIPVITD</sequence>
<protein>
    <recommendedName>
        <fullName evidence="8">D-lyxose ketol-isomerase</fullName>
        <ecNumber evidence="8">5.3.1.15</ecNumber>
    </recommendedName>
</protein>
<evidence type="ECO:0000313" key="10">
    <source>
        <dbReference type="Proteomes" id="UP000319671"/>
    </source>
</evidence>
<keyword evidence="5" id="KW-0119">Carbohydrate metabolism</keyword>
<evidence type="ECO:0000313" key="9">
    <source>
        <dbReference type="EMBL" id="TWD94521.1"/>
    </source>
</evidence>
<accession>A0A561CTH0</accession>
<comment type="cofactor">
    <cofactor evidence="1">
        <name>Mn(2+)</name>
        <dbReference type="ChEBI" id="CHEBI:29035"/>
    </cofactor>
</comment>
<proteinExistence type="inferred from homology"/>
<dbReference type="Pfam" id="PF07385">
    <property type="entry name" value="Lyx_isomer"/>
    <property type="match status" value="1"/>
</dbReference>
<evidence type="ECO:0000256" key="7">
    <source>
        <dbReference type="ARBA" id="ARBA00044951"/>
    </source>
</evidence>
<dbReference type="Proteomes" id="UP000319671">
    <property type="component" value="Unassembled WGS sequence"/>
</dbReference>
<comment type="similarity">
    <text evidence="7">Belongs to the D-lyxose ketol-isomerase family.</text>
</comment>
<dbReference type="EC" id="5.3.1.15" evidence="8"/>
<keyword evidence="10" id="KW-1185">Reference proteome</keyword>
<dbReference type="SUPFAM" id="SSF51182">
    <property type="entry name" value="RmlC-like cupins"/>
    <property type="match status" value="1"/>
</dbReference>
<evidence type="ECO:0000256" key="5">
    <source>
        <dbReference type="ARBA" id="ARBA00023277"/>
    </source>
</evidence>
<dbReference type="GO" id="GO:0047828">
    <property type="term" value="F:D-lyxose ketol-isomerase activity"/>
    <property type="evidence" value="ECO:0007669"/>
    <property type="project" value="UniProtKB-EC"/>
</dbReference>
<evidence type="ECO:0000256" key="6">
    <source>
        <dbReference type="ARBA" id="ARBA00044907"/>
    </source>
</evidence>
<organism evidence="9 10">
    <name type="scientific">Neobacillus bataviensis</name>
    <dbReference type="NCBI Taxonomy" id="220685"/>
    <lineage>
        <taxon>Bacteria</taxon>
        <taxon>Bacillati</taxon>
        <taxon>Bacillota</taxon>
        <taxon>Bacilli</taxon>
        <taxon>Bacillales</taxon>
        <taxon>Bacillaceae</taxon>
        <taxon>Neobacillus</taxon>
    </lineage>
</organism>
<dbReference type="AlphaFoldDB" id="A0A561CTH0"/>
<dbReference type="RefSeq" id="WP_144567271.1">
    <property type="nucleotide sequence ID" value="NZ_VIVN01000013.1"/>
</dbReference>
<reference evidence="9 10" key="1">
    <citation type="submission" date="2019-06" db="EMBL/GenBank/DDBJ databases">
        <title>Sorghum-associated microbial communities from plants grown in Nebraska, USA.</title>
        <authorList>
            <person name="Schachtman D."/>
        </authorList>
    </citation>
    <scope>NUCLEOTIDE SEQUENCE [LARGE SCALE GENOMIC DNA]</scope>
    <source>
        <strain evidence="9 10">2482</strain>
    </source>
</reference>
<evidence type="ECO:0000256" key="2">
    <source>
        <dbReference type="ARBA" id="ARBA00022723"/>
    </source>
</evidence>
<dbReference type="InterPro" id="IPR011051">
    <property type="entry name" value="RmlC_Cupin_sf"/>
</dbReference>
<dbReference type="Gene3D" id="2.60.120.10">
    <property type="entry name" value="Jelly Rolls"/>
    <property type="match status" value="1"/>
</dbReference>
<keyword evidence="3" id="KW-0464">Manganese</keyword>
<dbReference type="CDD" id="cd20308">
    <property type="entry name" value="cupin_YdaE"/>
    <property type="match status" value="1"/>
</dbReference>
<comment type="caution">
    <text evidence="9">The sequence shown here is derived from an EMBL/GenBank/DDBJ whole genome shotgun (WGS) entry which is preliminary data.</text>
</comment>
<evidence type="ECO:0000256" key="8">
    <source>
        <dbReference type="ARBA" id="ARBA00044972"/>
    </source>
</evidence>
<evidence type="ECO:0000256" key="1">
    <source>
        <dbReference type="ARBA" id="ARBA00001936"/>
    </source>
</evidence>
<keyword evidence="2" id="KW-0479">Metal-binding</keyword>
<dbReference type="InterPro" id="IPR010864">
    <property type="entry name" value="D-lyxose_isomer"/>
</dbReference>
<evidence type="ECO:0000256" key="4">
    <source>
        <dbReference type="ARBA" id="ARBA00023235"/>
    </source>
</evidence>
<dbReference type="InterPro" id="IPR014710">
    <property type="entry name" value="RmlC-like_jellyroll"/>
</dbReference>
<comment type="catalytic activity">
    <reaction evidence="6">
        <text>D-lyxose = D-xylulose</text>
        <dbReference type="Rhea" id="RHEA:14201"/>
        <dbReference type="ChEBI" id="CHEBI:16789"/>
        <dbReference type="ChEBI" id="CHEBI:17140"/>
        <dbReference type="EC" id="5.3.1.15"/>
    </reaction>
</comment>